<evidence type="ECO:0000256" key="1">
    <source>
        <dbReference type="SAM" id="Coils"/>
    </source>
</evidence>
<organism evidence="2">
    <name type="scientific">Cryptosporidium canis</name>
    <dbReference type="NCBI Taxonomy" id="195482"/>
    <lineage>
        <taxon>Eukaryota</taxon>
        <taxon>Sar</taxon>
        <taxon>Alveolata</taxon>
        <taxon>Apicomplexa</taxon>
        <taxon>Conoidasida</taxon>
        <taxon>Coccidia</taxon>
        <taxon>Eucoccidiorida</taxon>
        <taxon>Eimeriorina</taxon>
        <taxon>Cryptosporidiidae</taxon>
        <taxon>Cryptosporidium</taxon>
    </lineage>
</organism>
<accession>A0A9D5HYM6</accession>
<keyword evidence="1" id="KW-0175">Coiled coil</keyword>
<reference evidence="2" key="1">
    <citation type="submission" date="2022-10" db="EMBL/GenBank/DDBJ databases">
        <title>Adaptive evolution leads to modifications in subtelomeric GC content in a zoonotic Cryptosporidium species.</title>
        <authorList>
            <person name="Li J."/>
            <person name="Feng Y."/>
            <person name="Xiao L."/>
        </authorList>
    </citation>
    <scope>NUCLEOTIDE SEQUENCE</scope>
    <source>
        <strain evidence="2">33844</strain>
    </source>
</reference>
<proteinExistence type="predicted"/>
<dbReference type="AlphaFoldDB" id="A0A9D5HYM6"/>
<evidence type="ECO:0000313" key="2">
    <source>
        <dbReference type="EMBL" id="KAJ1611911.1"/>
    </source>
</evidence>
<name>A0A9D5HYM6_9CRYT</name>
<sequence length="199" mass="21721">MNKRKERSEEAEVPYNEQFTGGGFDVYGFGDKRRNLNDYYNGKQLLGLVGNICEKENSCHSSSSAIAVGGDDVGIGAGVRLVAETGAEVEADTGVSSVAGVAGGGLEVTEGQHCYQHLAQKYQNLQNSHVTLQKVVKSLLDKLSQLNELCSQKDRELSEYKVQVKKLVEANETLNMYIQSSHSSLMSNSMINKFGSDIY</sequence>
<dbReference type="EMBL" id="JAPCXC010000010">
    <property type="protein sequence ID" value="KAJ1611911.1"/>
    <property type="molecule type" value="Genomic_DNA"/>
</dbReference>
<gene>
    <name evidence="2" type="ORF">OJ253_702</name>
</gene>
<dbReference type="Proteomes" id="UP001067231">
    <property type="component" value="Unassembled WGS sequence"/>
</dbReference>
<comment type="caution">
    <text evidence="2">The sequence shown here is derived from an EMBL/GenBank/DDBJ whole genome shotgun (WGS) entry which is preliminary data.</text>
</comment>
<feature type="coiled-coil region" evidence="1">
    <location>
        <begin position="136"/>
        <end position="163"/>
    </location>
</feature>
<protein>
    <submittedName>
        <fullName evidence="2">Uncharacterized protein</fullName>
    </submittedName>
</protein>
<dbReference type="OrthoDB" id="343271at2759"/>